<accession>A0ABS7I7K6</accession>
<dbReference type="SMART" id="SM00028">
    <property type="entry name" value="TPR"/>
    <property type="match status" value="3"/>
</dbReference>
<feature type="repeat" description="TPR" evidence="3">
    <location>
        <begin position="178"/>
        <end position="211"/>
    </location>
</feature>
<evidence type="ECO:0000313" key="5">
    <source>
        <dbReference type="EMBL" id="MBX4336475.1"/>
    </source>
</evidence>
<dbReference type="InterPro" id="IPR011990">
    <property type="entry name" value="TPR-like_helical_dom_sf"/>
</dbReference>
<dbReference type="EMBL" id="JAIFRO010000009">
    <property type="protein sequence ID" value="MBX4336475.1"/>
    <property type="molecule type" value="Genomic_DNA"/>
</dbReference>
<feature type="transmembrane region" description="Helical" evidence="4">
    <location>
        <begin position="21"/>
        <end position="45"/>
    </location>
</feature>
<dbReference type="Gene3D" id="1.25.40.10">
    <property type="entry name" value="Tetratricopeptide repeat domain"/>
    <property type="match status" value="1"/>
</dbReference>
<sequence length="264" mass="29870">MRLLIFLKALRLRNYCISGQSFLVAFAVFFFSIANNICFTSLGYANKLPSLPSDPPAPQTLLPLDDIIPSRPSSEPAIPDSDSTAVTLEDFDSSSSPTERAQQRKEAEVSRLLKKLKFCANVDEAKTISKQLQTLWSQSGSETIDLLMFWAETATNADNYGLALDYIDNVLALLPTYAEAWVRRAWIHIQLSDFKLAMLDLNQALTLEPRNYMAFFELGVAMEATERPELALKAYKTALEYYPQMQRIQKRVEELIEKKSPQTL</sequence>
<dbReference type="InterPro" id="IPR050498">
    <property type="entry name" value="Ycf3"/>
</dbReference>
<evidence type="ECO:0008006" key="7">
    <source>
        <dbReference type="Google" id="ProtNLM"/>
    </source>
</evidence>
<keyword evidence="6" id="KW-1185">Reference proteome</keyword>
<dbReference type="InterPro" id="IPR015374">
    <property type="entry name" value="ChAPs"/>
</dbReference>
<keyword evidence="4" id="KW-1133">Transmembrane helix</keyword>
<evidence type="ECO:0000256" key="1">
    <source>
        <dbReference type="ARBA" id="ARBA00022737"/>
    </source>
</evidence>
<reference evidence="5 6" key="1">
    <citation type="submission" date="2021-08" db="EMBL/GenBank/DDBJ databases">
        <title>Bartonella raoulti 094 sp. nov.</title>
        <authorList>
            <person name="Zgheib R."/>
            <person name="Hammoud A."/>
        </authorList>
    </citation>
    <scope>NUCLEOTIDE SEQUENCE [LARGE SCALE GENOMIC DNA]</scope>
    <source>
        <strain evidence="5 6">094</strain>
    </source>
</reference>
<evidence type="ECO:0000256" key="3">
    <source>
        <dbReference type="PROSITE-ProRule" id="PRU00339"/>
    </source>
</evidence>
<keyword evidence="4" id="KW-0472">Membrane</keyword>
<name>A0ABS7I7K6_9HYPH</name>
<dbReference type="PANTHER" id="PTHR44858:SF1">
    <property type="entry name" value="UDP-N-ACETYLGLUCOSAMINE--PEPTIDE N-ACETYLGLUCOSAMINYLTRANSFERASE SPINDLY-RELATED"/>
    <property type="match status" value="1"/>
</dbReference>
<organism evidence="5 6">
    <name type="scientific">Bartonella raoultii</name>
    <dbReference type="NCBI Taxonomy" id="1457020"/>
    <lineage>
        <taxon>Bacteria</taxon>
        <taxon>Pseudomonadati</taxon>
        <taxon>Pseudomonadota</taxon>
        <taxon>Alphaproteobacteria</taxon>
        <taxon>Hyphomicrobiales</taxon>
        <taxon>Bartonellaceae</taxon>
        <taxon>Bartonella</taxon>
    </lineage>
</organism>
<keyword evidence="2 3" id="KW-0802">TPR repeat</keyword>
<dbReference type="SUPFAM" id="SSF48452">
    <property type="entry name" value="TPR-like"/>
    <property type="match status" value="1"/>
</dbReference>
<dbReference type="Pfam" id="PF09295">
    <property type="entry name" value="ChAPs"/>
    <property type="match status" value="1"/>
</dbReference>
<keyword evidence="1" id="KW-0677">Repeat</keyword>
<dbReference type="RefSeq" id="WP_220717795.1">
    <property type="nucleotide sequence ID" value="NZ_JAIFRO010000009.1"/>
</dbReference>
<evidence type="ECO:0000256" key="2">
    <source>
        <dbReference type="ARBA" id="ARBA00022803"/>
    </source>
</evidence>
<evidence type="ECO:0000313" key="6">
    <source>
        <dbReference type="Proteomes" id="UP000746918"/>
    </source>
</evidence>
<evidence type="ECO:0000256" key="4">
    <source>
        <dbReference type="SAM" id="Phobius"/>
    </source>
</evidence>
<dbReference type="InterPro" id="IPR019734">
    <property type="entry name" value="TPR_rpt"/>
</dbReference>
<comment type="caution">
    <text evidence="5">The sequence shown here is derived from an EMBL/GenBank/DDBJ whole genome shotgun (WGS) entry which is preliminary data.</text>
</comment>
<feature type="repeat" description="TPR" evidence="3">
    <location>
        <begin position="212"/>
        <end position="245"/>
    </location>
</feature>
<gene>
    <name evidence="5" type="ORF">K3248_07715</name>
</gene>
<dbReference type="Proteomes" id="UP000746918">
    <property type="component" value="Unassembled WGS sequence"/>
</dbReference>
<keyword evidence="4" id="KW-0812">Transmembrane</keyword>
<proteinExistence type="predicted"/>
<dbReference type="PROSITE" id="PS50005">
    <property type="entry name" value="TPR"/>
    <property type="match status" value="2"/>
</dbReference>
<protein>
    <recommendedName>
        <fullName evidence="7">Tetratricopeptide repeat protein</fullName>
    </recommendedName>
</protein>
<dbReference type="PANTHER" id="PTHR44858">
    <property type="entry name" value="TETRATRICOPEPTIDE REPEAT PROTEIN 6"/>
    <property type="match status" value="1"/>
</dbReference>